<dbReference type="VEuPathDB" id="FungiDB:YALI1_C18378g"/>
<protein>
    <submittedName>
        <fullName evidence="1">Uncharacterized protein</fullName>
    </submittedName>
</protein>
<dbReference type="Proteomes" id="UP000182444">
    <property type="component" value="Chromosome 1C"/>
</dbReference>
<dbReference type="GeneID" id="94582982"/>
<evidence type="ECO:0000313" key="2">
    <source>
        <dbReference type="Proteomes" id="UP000182444"/>
    </source>
</evidence>
<name>A0A1D8NAY1_YARLL</name>
<dbReference type="EMBL" id="CP017555">
    <property type="protein sequence ID" value="AOW02790.1"/>
    <property type="molecule type" value="Genomic_DNA"/>
</dbReference>
<dbReference type="AlphaFoldDB" id="A0A1D8NAY1"/>
<dbReference type="RefSeq" id="XP_068138451.1">
    <property type="nucleotide sequence ID" value="XM_068282350.1"/>
</dbReference>
<accession>A0A1D8NAY1</accession>
<organism evidence="1 2">
    <name type="scientific">Yarrowia lipolytica</name>
    <name type="common">Candida lipolytica</name>
    <dbReference type="NCBI Taxonomy" id="4952"/>
    <lineage>
        <taxon>Eukaryota</taxon>
        <taxon>Fungi</taxon>
        <taxon>Dikarya</taxon>
        <taxon>Ascomycota</taxon>
        <taxon>Saccharomycotina</taxon>
        <taxon>Dipodascomycetes</taxon>
        <taxon>Dipodascales</taxon>
        <taxon>Dipodascales incertae sedis</taxon>
        <taxon>Yarrowia</taxon>
    </lineage>
</organism>
<proteinExistence type="predicted"/>
<evidence type="ECO:0000313" key="1">
    <source>
        <dbReference type="EMBL" id="AOW02790.1"/>
    </source>
</evidence>
<reference evidence="1 2" key="1">
    <citation type="journal article" date="2016" name="PLoS ONE">
        <title>Sequence Assembly of Yarrowia lipolytica Strain W29/CLIB89 Shows Transposable Element Diversity.</title>
        <authorList>
            <person name="Magnan C."/>
            <person name="Yu J."/>
            <person name="Chang I."/>
            <person name="Jahn E."/>
            <person name="Kanomata Y."/>
            <person name="Wu J."/>
            <person name="Zeller M."/>
            <person name="Oakes M."/>
            <person name="Baldi P."/>
            <person name="Sandmeyer S."/>
        </authorList>
    </citation>
    <scope>NUCLEOTIDE SEQUENCE [LARGE SCALE GENOMIC DNA]</scope>
    <source>
        <strain evidence="2">CLIB89(W29)</strain>
    </source>
</reference>
<sequence length="110" mass="12521">MLRTVHPVHTVNSSTTEDLCGSHFHSPTSQPTVSQLQISSSQLYTSASSHHPTFRRPVELSLKVNAKRRHRPFQTRSIAPKDFGMLLSSLTDNVFQLEWHVIMLLQPFLD</sequence>
<gene>
    <name evidence="1" type="ORF">YALI1_C18378g</name>
</gene>